<dbReference type="InterPro" id="IPR029016">
    <property type="entry name" value="GAF-like_dom_sf"/>
</dbReference>
<accession>A0ABS5BVL2</accession>
<comment type="caution">
    <text evidence="3">The sequence shown here is derived from an EMBL/GenBank/DDBJ whole genome shotgun (WGS) entry which is preliminary data.</text>
</comment>
<dbReference type="Pfam" id="PF13185">
    <property type="entry name" value="GAF_2"/>
    <property type="match status" value="1"/>
</dbReference>
<protein>
    <submittedName>
        <fullName evidence="3">GAF domain-containing protein</fullName>
    </submittedName>
</protein>
<evidence type="ECO:0000256" key="1">
    <source>
        <dbReference type="SAM" id="MobiDB-lite"/>
    </source>
</evidence>
<dbReference type="InterPro" id="IPR003018">
    <property type="entry name" value="GAF"/>
</dbReference>
<dbReference type="RefSeq" id="WP_210656991.1">
    <property type="nucleotide sequence ID" value="NZ_JAGKQQ010000001.1"/>
</dbReference>
<dbReference type="EMBL" id="JAGKQQ010000001">
    <property type="protein sequence ID" value="MBP3957690.1"/>
    <property type="molecule type" value="Genomic_DNA"/>
</dbReference>
<name>A0ABS5BVL2_9BACT</name>
<feature type="compositionally biased region" description="Basic and acidic residues" evidence="1">
    <location>
        <begin position="245"/>
        <end position="259"/>
    </location>
</feature>
<dbReference type="SUPFAM" id="SSF55781">
    <property type="entry name" value="GAF domain-like"/>
    <property type="match status" value="1"/>
</dbReference>
<evidence type="ECO:0000313" key="3">
    <source>
        <dbReference type="EMBL" id="MBP3957690.1"/>
    </source>
</evidence>
<evidence type="ECO:0000313" key="4">
    <source>
        <dbReference type="Proteomes" id="UP000676565"/>
    </source>
</evidence>
<organism evidence="3 4">
    <name type="scientific">Gemmata palustris</name>
    <dbReference type="NCBI Taxonomy" id="2822762"/>
    <lineage>
        <taxon>Bacteria</taxon>
        <taxon>Pseudomonadati</taxon>
        <taxon>Planctomycetota</taxon>
        <taxon>Planctomycetia</taxon>
        <taxon>Gemmatales</taxon>
        <taxon>Gemmataceae</taxon>
        <taxon>Gemmata</taxon>
    </lineage>
</organism>
<dbReference type="Proteomes" id="UP000676565">
    <property type="component" value="Unassembled WGS sequence"/>
</dbReference>
<feature type="domain" description="GAF" evidence="2">
    <location>
        <begin position="28"/>
        <end position="170"/>
    </location>
</feature>
<feature type="region of interest" description="Disordered" evidence="1">
    <location>
        <begin position="245"/>
        <end position="281"/>
    </location>
</feature>
<gene>
    <name evidence="3" type="ORF">J8F10_20765</name>
</gene>
<reference evidence="3 4" key="1">
    <citation type="submission" date="2021-04" db="EMBL/GenBank/DDBJ databases">
        <authorList>
            <person name="Ivanova A."/>
        </authorList>
    </citation>
    <scope>NUCLEOTIDE SEQUENCE [LARGE SCALE GENOMIC DNA]</scope>
    <source>
        <strain evidence="3 4">G18</strain>
    </source>
</reference>
<evidence type="ECO:0000259" key="2">
    <source>
        <dbReference type="SMART" id="SM00065"/>
    </source>
</evidence>
<dbReference type="SMART" id="SM00065">
    <property type="entry name" value="GAF"/>
    <property type="match status" value="1"/>
</dbReference>
<feature type="compositionally biased region" description="Polar residues" evidence="1">
    <location>
        <begin position="261"/>
        <end position="270"/>
    </location>
</feature>
<keyword evidence="4" id="KW-1185">Reference proteome</keyword>
<proteinExistence type="predicted"/>
<dbReference type="Gene3D" id="3.30.450.40">
    <property type="match status" value="1"/>
</dbReference>
<sequence>MSQQNDPPTAEAAEQLIDAVQRLSSARTVAEVTNIVKVAARRVTGADGACFVLRDREMCYYADEDAIAPLWKGKRFPMEACISGWVMRNCQPALIPDIYLDDRIPHDAYRVTFVKSLAVVPIRSLGPVGAIGVYWARTACPTPTEVRWLQSLADSTALALEYLRSQTETNKARGMATLLQSENTRLRDEVRRPEAGELVRMCFLTKRFEVGGQWISVEALLDQWFGLHVTHGLSPEGIAQLSLDRSNRTAAHDTQHDNEPATGNTATPNPDSVCAAPVCAE</sequence>